<dbReference type="PROSITE" id="PS50234">
    <property type="entry name" value="VWFA"/>
    <property type="match status" value="1"/>
</dbReference>
<proteinExistence type="inferred from homology"/>
<dbReference type="InterPro" id="IPR043129">
    <property type="entry name" value="ATPase_NBD"/>
</dbReference>
<dbReference type="Pfam" id="PF00092">
    <property type="entry name" value="VWA"/>
    <property type="match status" value="1"/>
</dbReference>
<reference evidence="4 5" key="1">
    <citation type="submission" date="2019-03" db="EMBL/GenBank/DDBJ databases">
        <title>Single cell metagenomics reveals metabolic interactions within the superorganism composed of flagellate Streblomastix strix and complex community of Bacteroidetes bacteria on its surface.</title>
        <authorList>
            <person name="Treitli S.C."/>
            <person name="Kolisko M."/>
            <person name="Husnik F."/>
            <person name="Keeling P."/>
            <person name="Hampl V."/>
        </authorList>
    </citation>
    <scope>NUCLEOTIDE SEQUENCE [LARGE SCALE GENOMIC DNA]</scope>
    <source>
        <strain evidence="4">ST1C</strain>
    </source>
</reference>
<dbReference type="OrthoDB" id="299997at2759"/>
<feature type="domain" description="VWFA" evidence="3">
    <location>
        <begin position="1"/>
        <end position="162"/>
    </location>
</feature>
<dbReference type="CDD" id="cd10169">
    <property type="entry name" value="ASKHA_NBD_actin-like"/>
    <property type="match status" value="1"/>
</dbReference>
<protein>
    <submittedName>
        <fullName evidence="4">Putative VWA domain-containing protein</fullName>
    </submittedName>
</protein>
<dbReference type="Gene3D" id="3.40.50.410">
    <property type="entry name" value="von Willebrand factor, type A domain"/>
    <property type="match status" value="1"/>
</dbReference>
<dbReference type="EMBL" id="SNRW01013453">
    <property type="protein sequence ID" value="KAA6372607.1"/>
    <property type="molecule type" value="Genomic_DNA"/>
</dbReference>
<comment type="caution">
    <text evidence="4">The sequence shown here is derived from an EMBL/GenBank/DDBJ whole genome shotgun (WGS) entry which is preliminary data.</text>
</comment>
<evidence type="ECO:0000259" key="3">
    <source>
        <dbReference type="PROSITE" id="PS50234"/>
    </source>
</evidence>
<sequence>MLQEKKLDYAKAAGKILINKLKKNDQLSIVVFNRQTTVIQPLTSRIIKESLFQQIDSIIANGKTNISSGLESGHMQVESANIDGAKRVVILSDGMTNQGIINQDQIAAIASAYHERGTSTSTIGLGLECNETMMQLIAQRGGGSYHYVKDADGLPLIFDQELQLIKNTVTHRTNATINPYACVKDVSVFGIPTQNKQGEIRMDIGDLTSEQQRQILIKLTVDTSAAKREQYKESSQKCSRLDLGKFCIKFGLLQNSEEHKIEIPLYLLVADDEDTCSIINSDDNPIEPETIGQGNSEGRSHIQSIERVSQAVINLETNIAITQSLEEANRGNAISSQKILKDQIQRLKAIQLVVQQSSLRLTSAIALFLSKKNQVTSIVDPQQHSILRNTSHSINFELESQLFKIDETQDLLSQSQRNPELLNQIIKDAKSREHLDNVLVAGVDKIQQGPQPIIIDISSKILKAGFSYDKVPRLKLNINQSALNNQKWMENILQFIFNKLNVHPEQHSILLIEPLSNSEEIHTMMVQMMFIKFHVLALSIQNPGLLSLIATGISSGIYSGIVLEIGDGFITAMPALQMVNIIAIKKEIDGNELKKYPPSFLIEIIQQSMKQFDTRFHGELLENIIILGERTLIDGYVQQLKQELVQYAPAKTNINISIHSDQENLVWIGSVLFASFKDFKERCTLR</sequence>
<dbReference type="SMART" id="SM00268">
    <property type="entry name" value="ACTIN"/>
    <property type="match status" value="1"/>
</dbReference>
<dbReference type="PANTHER" id="PTHR11937">
    <property type="entry name" value="ACTIN"/>
    <property type="match status" value="1"/>
</dbReference>
<accession>A0A5J4UQD1</accession>
<evidence type="ECO:0000313" key="4">
    <source>
        <dbReference type="EMBL" id="KAA6372607.1"/>
    </source>
</evidence>
<evidence type="ECO:0000313" key="5">
    <source>
        <dbReference type="Proteomes" id="UP000324800"/>
    </source>
</evidence>
<comment type="similarity">
    <text evidence="1">Belongs to the actin family.</text>
</comment>
<evidence type="ECO:0000256" key="2">
    <source>
        <dbReference type="SAM" id="MobiDB-lite"/>
    </source>
</evidence>
<dbReference type="SUPFAM" id="SSF53067">
    <property type="entry name" value="Actin-like ATPase domain"/>
    <property type="match status" value="2"/>
</dbReference>
<dbReference type="AlphaFoldDB" id="A0A5J4UQD1"/>
<dbReference type="InterPro" id="IPR002035">
    <property type="entry name" value="VWF_A"/>
</dbReference>
<dbReference type="Pfam" id="PF00022">
    <property type="entry name" value="Actin"/>
    <property type="match status" value="2"/>
</dbReference>
<dbReference type="InterPro" id="IPR004000">
    <property type="entry name" value="Actin"/>
</dbReference>
<evidence type="ECO:0000256" key="1">
    <source>
        <dbReference type="RuleBase" id="RU000487"/>
    </source>
</evidence>
<dbReference type="InterPro" id="IPR036465">
    <property type="entry name" value="vWFA_dom_sf"/>
</dbReference>
<feature type="region of interest" description="Disordered" evidence="2">
    <location>
        <begin position="280"/>
        <end position="299"/>
    </location>
</feature>
<organism evidence="4 5">
    <name type="scientific">Streblomastix strix</name>
    <dbReference type="NCBI Taxonomy" id="222440"/>
    <lineage>
        <taxon>Eukaryota</taxon>
        <taxon>Metamonada</taxon>
        <taxon>Preaxostyla</taxon>
        <taxon>Oxymonadida</taxon>
        <taxon>Streblomastigidae</taxon>
        <taxon>Streblomastix</taxon>
    </lineage>
</organism>
<dbReference type="Gene3D" id="3.30.420.40">
    <property type="match status" value="2"/>
</dbReference>
<dbReference type="SUPFAM" id="SSF53300">
    <property type="entry name" value="vWA-like"/>
    <property type="match status" value="1"/>
</dbReference>
<name>A0A5J4UQD1_9EUKA</name>
<dbReference type="Proteomes" id="UP000324800">
    <property type="component" value="Unassembled WGS sequence"/>
</dbReference>
<gene>
    <name evidence="4" type="ORF">EZS28_031866</name>
</gene>
<dbReference type="SMART" id="SM00327">
    <property type="entry name" value="VWA"/>
    <property type="match status" value="1"/>
</dbReference>